<evidence type="ECO:0000256" key="5">
    <source>
        <dbReference type="SAM" id="Phobius"/>
    </source>
</evidence>
<dbReference type="GO" id="GO:0005886">
    <property type="term" value="C:plasma membrane"/>
    <property type="evidence" value="ECO:0007669"/>
    <property type="project" value="TreeGrafter"/>
</dbReference>
<keyword evidence="8" id="KW-1185">Reference proteome</keyword>
<evidence type="ECO:0000256" key="4">
    <source>
        <dbReference type="SAM" id="MobiDB-lite"/>
    </source>
</evidence>
<dbReference type="AlphaFoldDB" id="A0A1H7WMU4"/>
<name>A0A1H7WMU4_9BACT</name>
<dbReference type="Pfam" id="PF00015">
    <property type="entry name" value="MCPsignal"/>
    <property type="match status" value="1"/>
</dbReference>
<feature type="domain" description="Methyl-accepting transducer" evidence="6">
    <location>
        <begin position="227"/>
        <end position="456"/>
    </location>
</feature>
<feature type="transmembrane region" description="Helical" evidence="5">
    <location>
        <begin position="187"/>
        <end position="209"/>
    </location>
</feature>
<evidence type="ECO:0000256" key="2">
    <source>
        <dbReference type="ARBA" id="ARBA00029447"/>
    </source>
</evidence>
<dbReference type="Pfam" id="PF12729">
    <property type="entry name" value="4HB_MCP_1"/>
    <property type="match status" value="1"/>
</dbReference>
<dbReference type="PANTHER" id="PTHR43531">
    <property type="entry name" value="PROTEIN ICFG"/>
    <property type="match status" value="1"/>
</dbReference>
<keyword evidence="5" id="KW-0812">Transmembrane</keyword>
<dbReference type="InterPro" id="IPR024478">
    <property type="entry name" value="HlyB_4HB_MCP"/>
</dbReference>
<feature type="region of interest" description="Disordered" evidence="4">
    <location>
        <begin position="516"/>
        <end position="546"/>
    </location>
</feature>
<gene>
    <name evidence="7" type="ORF">SAMN04489760_10742</name>
</gene>
<dbReference type="RefSeq" id="WP_217638897.1">
    <property type="nucleotide sequence ID" value="NZ_FOBS01000007.1"/>
</dbReference>
<keyword evidence="1" id="KW-0488">Methylation</keyword>
<evidence type="ECO:0000256" key="3">
    <source>
        <dbReference type="PROSITE-ProRule" id="PRU00284"/>
    </source>
</evidence>
<evidence type="ECO:0000313" key="7">
    <source>
        <dbReference type="EMBL" id="SEM22634.1"/>
    </source>
</evidence>
<keyword evidence="5" id="KW-1133">Transmembrane helix</keyword>
<dbReference type="Gene3D" id="1.10.287.950">
    <property type="entry name" value="Methyl-accepting chemotaxis protein"/>
    <property type="match status" value="1"/>
</dbReference>
<protein>
    <submittedName>
        <fullName evidence="7">Four helix bundle sensory module for signal transduction</fullName>
    </submittedName>
</protein>
<dbReference type="InterPro" id="IPR004090">
    <property type="entry name" value="Chemotax_Me-accpt_rcpt"/>
</dbReference>
<dbReference type="EMBL" id="FOBS01000007">
    <property type="protein sequence ID" value="SEM22634.1"/>
    <property type="molecule type" value="Genomic_DNA"/>
</dbReference>
<evidence type="ECO:0000313" key="8">
    <source>
        <dbReference type="Proteomes" id="UP000198744"/>
    </source>
</evidence>
<comment type="similarity">
    <text evidence="2">Belongs to the methyl-accepting chemotaxis (MCP) protein family.</text>
</comment>
<dbReference type="GO" id="GO:0004888">
    <property type="term" value="F:transmembrane signaling receptor activity"/>
    <property type="evidence" value="ECO:0007669"/>
    <property type="project" value="InterPro"/>
</dbReference>
<accession>A0A1H7WMU4</accession>
<dbReference type="PANTHER" id="PTHR43531:SF14">
    <property type="entry name" value="METHYL-ACCEPTING CHEMOTAXIS PROTEIN I-RELATED"/>
    <property type="match status" value="1"/>
</dbReference>
<dbReference type="STRING" id="43775.SAMN04489760_10742"/>
<dbReference type="InterPro" id="IPR051310">
    <property type="entry name" value="MCP_chemotaxis"/>
</dbReference>
<evidence type="ECO:0000256" key="1">
    <source>
        <dbReference type="ARBA" id="ARBA00022481"/>
    </source>
</evidence>
<dbReference type="InterPro" id="IPR004089">
    <property type="entry name" value="MCPsignal_dom"/>
</dbReference>
<proteinExistence type="inferred from homology"/>
<dbReference type="Proteomes" id="UP000198744">
    <property type="component" value="Unassembled WGS sequence"/>
</dbReference>
<dbReference type="SUPFAM" id="SSF58104">
    <property type="entry name" value="Methyl-accepting chemotaxis protein (MCP) signaling domain"/>
    <property type="match status" value="1"/>
</dbReference>
<evidence type="ECO:0000259" key="6">
    <source>
        <dbReference type="PROSITE" id="PS50111"/>
    </source>
</evidence>
<organism evidence="7 8">
    <name type="scientific">Syntrophus gentianae</name>
    <dbReference type="NCBI Taxonomy" id="43775"/>
    <lineage>
        <taxon>Bacteria</taxon>
        <taxon>Pseudomonadati</taxon>
        <taxon>Thermodesulfobacteriota</taxon>
        <taxon>Syntrophia</taxon>
        <taxon>Syntrophales</taxon>
        <taxon>Syntrophaceae</taxon>
        <taxon>Syntrophus</taxon>
    </lineage>
</organism>
<dbReference type="SMART" id="SM00283">
    <property type="entry name" value="MA"/>
    <property type="match status" value="1"/>
</dbReference>
<dbReference type="PROSITE" id="PS50111">
    <property type="entry name" value="CHEMOTAXIS_TRANSDUC_2"/>
    <property type="match status" value="1"/>
</dbReference>
<sequence length="546" mass="57959">MRNMKLSVKLIVGFLAVALVALIIGVLGITQIKKIANDSERMYSENVVSLDQIDEANSTFLNLRTALIYSIVKKFTLGQDVSSLPATVKEANDKIDEAGKAFSKNINSEESRKIFEDIKTARAQYTISAGKLVEAVTAGNKEATMELCKELAATGKQVTENFKKLADMNQDLAKNKATGNSKIADRAVWITVIITALGIAMAVGLGILLSISITRPISQVVSGLSDGAEQVSAAASQVASSSQLLAEGSSEQAASLEETSSSLEEISAMTKQNADNANQTKSLMDEVGQYQTHTRQQLENLVGAISDAVKSSEETNKIIKTIDEIAFQTNLLALNAAVEAARAGEAGAGFAVVAEEVRNLAMRSAEAAKNTSTLIENTIKAIEKGNESTQLTQNAFSEQMGAARKIKELINEIAAASSEQFHGISQVNIAVAEMDKVTQQTAANAEESASASEELNAQAEQMKGYVSDLVHIVGGASSGATANGGRRGVSSLLKVPALESKNNIKKALIPDFMSRSKGKGQSFAGNTRTISPEQVLPLKDDDFTEF</sequence>
<feature type="compositionally biased region" description="Polar residues" evidence="4">
    <location>
        <begin position="523"/>
        <end position="532"/>
    </location>
</feature>
<keyword evidence="3" id="KW-0807">Transducer</keyword>
<keyword evidence="5" id="KW-0472">Membrane</keyword>
<dbReference type="PRINTS" id="PR00260">
    <property type="entry name" value="CHEMTRNSDUCR"/>
</dbReference>
<reference evidence="7 8" key="1">
    <citation type="submission" date="2016-10" db="EMBL/GenBank/DDBJ databases">
        <authorList>
            <person name="de Groot N.N."/>
        </authorList>
    </citation>
    <scope>NUCLEOTIDE SEQUENCE [LARGE SCALE GENOMIC DNA]</scope>
    <source>
        <strain evidence="7 8">DSM 8423</strain>
    </source>
</reference>
<dbReference type="GO" id="GO:0006935">
    <property type="term" value="P:chemotaxis"/>
    <property type="evidence" value="ECO:0007669"/>
    <property type="project" value="UniProtKB-KW"/>
</dbReference>
<dbReference type="GO" id="GO:0007165">
    <property type="term" value="P:signal transduction"/>
    <property type="evidence" value="ECO:0007669"/>
    <property type="project" value="UniProtKB-KW"/>
</dbReference>